<dbReference type="SMART" id="SM00670">
    <property type="entry name" value="PINc"/>
    <property type="match status" value="1"/>
</dbReference>
<dbReference type="InterPro" id="IPR002850">
    <property type="entry name" value="PIN_toxin-like"/>
</dbReference>
<keyword evidence="3" id="KW-1185">Reference proteome</keyword>
<dbReference type="PANTHER" id="PTHR34610:SF3">
    <property type="entry name" value="SSL7007 PROTEIN"/>
    <property type="match status" value="1"/>
</dbReference>
<dbReference type="RefSeq" id="WP_262575812.1">
    <property type="nucleotide sequence ID" value="NZ_JAOQKJ010000017.1"/>
</dbReference>
<dbReference type="InterPro" id="IPR029060">
    <property type="entry name" value="PIN-like_dom_sf"/>
</dbReference>
<name>A0ABT2T687_9FIRM</name>
<gene>
    <name evidence="2" type="ORF">OCV77_14955</name>
</gene>
<feature type="domain" description="PIN" evidence="1">
    <location>
        <begin position="1"/>
        <end position="113"/>
    </location>
</feature>
<dbReference type="Pfam" id="PF13470">
    <property type="entry name" value="PIN_3"/>
    <property type="match status" value="1"/>
</dbReference>
<organism evidence="2 3">
    <name type="scientific">Suilimivivens aceti</name>
    <dbReference type="NCBI Taxonomy" id="2981774"/>
    <lineage>
        <taxon>Bacteria</taxon>
        <taxon>Bacillati</taxon>
        <taxon>Bacillota</taxon>
        <taxon>Clostridia</taxon>
        <taxon>Lachnospirales</taxon>
        <taxon>Lachnospiraceae</taxon>
        <taxon>Suilimivivens</taxon>
    </lineage>
</organism>
<evidence type="ECO:0000259" key="1">
    <source>
        <dbReference type="SMART" id="SM00670"/>
    </source>
</evidence>
<dbReference type="EMBL" id="JAOQKJ010000017">
    <property type="protein sequence ID" value="MCU6745773.1"/>
    <property type="molecule type" value="Genomic_DNA"/>
</dbReference>
<dbReference type="SUPFAM" id="SSF88723">
    <property type="entry name" value="PIN domain-like"/>
    <property type="match status" value="1"/>
</dbReference>
<dbReference type="InterPro" id="IPR002716">
    <property type="entry name" value="PIN_dom"/>
</dbReference>
<reference evidence="2 3" key="1">
    <citation type="journal article" date="2021" name="ISME Commun">
        <title>Automated analysis of genomic sequences facilitates high-throughput and comprehensive description of bacteria.</title>
        <authorList>
            <person name="Hitch T.C.A."/>
        </authorList>
    </citation>
    <scope>NUCLEOTIDE SEQUENCE [LARGE SCALE GENOMIC DNA]</scope>
    <source>
        <strain evidence="2 3">Sanger_18</strain>
    </source>
</reference>
<sequence>MRIMLDTNVLISALLFPGSKMDTLMNCIFTRHQLVLSSYVVEELKNVVKRKFPNKEHVINKLLVAMSYEYVYTPNDLEEGLFDIRDIKDYPVLYTAIIEDVDILITGDKDFKDIDIEKPEIMTPTEFLEFYL</sequence>
<protein>
    <submittedName>
        <fullName evidence="2">Toxin-antitoxin system toxin component, PIN family</fullName>
    </submittedName>
</protein>
<dbReference type="PANTHER" id="PTHR34610">
    <property type="entry name" value="SSL7007 PROTEIN"/>
    <property type="match status" value="1"/>
</dbReference>
<evidence type="ECO:0000313" key="2">
    <source>
        <dbReference type="EMBL" id="MCU6745773.1"/>
    </source>
</evidence>
<dbReference type="Gene3D" id="3.40.50.1010">
    <property type="entry name" value="5'-nuclease"/>
    <property type="match status" value="1"/>
</dbReference>
<proteinExistence type="predicted"/>
<evidence type="ECO:0000313" key="3">
    <source>
        <dbReference type="Proteomes" id="UP001652432"/>
    </source>
</evidence>
<dbReference type="NCBIfam" id="TIGR00305">
    <property type="entry name" value="putative toxin-antitoxin system toxin component, PIN family"/>
    <property type="match status" value="1"/>
</dbReference>
<accession>A0ABT2T687</accession>
<comment type="caution">
    <text evidence="2">The sequence shown here is derived from an EMBL/GenBank/DDBJ whole genome shotgun (WGS) entry which is preliminary data.</text>
</comment>
<dbReference type="Proteomes" id="UP001652432">
    <property type="component" value="Unassembled WGS sequence"/>
</dbReference>